<protein>
    <submittedName>
        <fullName evidence="3">Heat shock protein HslJ</fullName>
    </submittedName>
</protein>
<sequence length="138" mass="15887">MKNIFQRLIYALIFCLLFSACSTVKGPPTLANNHWELQDVKGVDIYLAFNIKHGIFIEFNDSTKKFNGYTGCNNFFGEYTVDGNKLHFSDMSTTRMACPQMKSENLYLQAISQVDNYRIDGKKLLLYKGEEVLATYKR</sequence>
<proteinExistence type="predicted"/>
<evidence type="ECO:0000256" key="1">
    <source>
        <dbReference type="SAM" id="SignalP"/>
    </source>
</evidence>
<evidence type="ECO:0000259" key="2">
    <source>
        <dbReference type="Pfam" id="PF03724"/>
    </source>
</evidence>
<dbReference type="InterPro" id="IPR053147">
    <property type="entry name" value="Hsp_HslJ-like"/>
</dbReference>
<dbReference type="Gene3D" id="2.40.128.270">
    <property type="match status" value="1"/>
</dbReference>
<organism evidence="3 4">
    <name type="scientific">Solitalea koreensis</name>
    <dbReference type="NCBI Taxonomy" id="543615"/>
    <lineage>
        <taxon>Bacteria</taxon>
        <taxon>Pseudomonadati</taxon>
        <taxon>Bacteroidota</taxon>
        <taxon>Sphingobacteriia</taxon>
        <taxon>Sphingobacteriales</taxon>
        <taxon>Sphingobacteriaceae</taxon>
        <taxon>Solitalea</taxon>
    </lineage>
</organism>
<dbReference type="EMBL" id="FXSZ01000003">
    <property type="protein sequence ID" value="SMO55949.1"/>
    <property type="molecule type" value="Genomic_DNA"/>
</dbReference>
<dbReference type="OrthoDB" id="880459at2"/>
<feature type="signal peptide" evidence="1">
    <location>
        <begin position="1"/>
        <end position="26"/>
    </location>
</feature>
<feature type="chain" id="PRO_5021701017" evidence="1">
    <location>
        <begin position="27"/>
        <end position="138"/>
    </location>
</feature>
<reference evidence="3 4" key="1">
    <citation type="submission" date="2017-05" db="EMBL/GenBank/DDBJ databases">
        <authorList>
            <person name="Varghese N."/>
            <person name="Submissions S."/>
        </authorList>
    </citation>
    <scope>NUCLEOTIDE SEQUENCE [LARGE SCALE GENOMIC DNA]</scope>
    <source>
        <strain evidence="3 4">DSM 21342</strain>
    </source>
</reference>
<gene>
    <name evidence="3" type="ORF">SAMN06265350_103304</name>
</gene>
<evidence type="ECO:0000313" key="3">
    <source>
        <dbReference type="EMBL" id="SMO55949.1"/>
    </source>
</evidence>
<dbReference type="PANTHER" id="PTHR35535:SF1">
    <property type="entry name" value="HEAT SHOCK PROTEIN HSLJ"/>
    <property type="match status" value="1"/>
</dbReference>
<dbReference type="RefSeq" id="WP_142602727.1">
    <property type="nucleotide sequence ID" value="NZ_FXSZ01000003.1"/>
</dbReference>
<dbReference type="InterPro" id="IPR038670">
    <property type="entry name" value="HslJ-like_sf"/>
</dbReference>
<keyword evidence="4" id="KW-1185">Reference proteome</keyword>
<keyword evidence="3" id="KW-0346">Stress response</keyword>
<dbReference type="AlphaFoldDB" id="A0A521C924"/>
<name>A0A521C924_9SPHI</name>
<dbReference type="PROSITE" id="PS51257">
    <property type="entry name" value="PROKAR_LIPOPROTEIN"/>
    <property type="match status" value="1"/>
</dbReference>
<dbReference type="Pfam" id="PF03724">
    <property type="entry name" value="META"/>
    <property type="match status" value="1"/>
</dbReference>
<accession>A0A521C924</accession>
<dbReference type="PANTHER" id="PTHR35535">
    <property type="entry name" value="HEAT SHOCK PROTEIN HSLJ"/>
    <property type="match status" value="1"/>
</dbReference>
<feature type="domain" description="DUF306" evidence="2">
    <location>
        <begin position="29"/>
        <end position="134"/>
    </location>
</feature>
<dbReference type="Proteomes" id="UP000315971">
    <property type="component" value="Unassembled WGS sequence"/>
</dbReference>
<keyword evidence="1" id="KW-0732">Signal</keyword>
<evidence type="ECO:0000313" key="4">
    <source>
        <dbReference type="Proteomes" id="UP000315971"/>
    </source>
</evidence>
<dbReference type="InterPro" id="IPR005184">
    <property type="entry name" value="DUF306_Meta_HslJ"/>
</dbReference>